<evidence type="ECO:0000256" key="3">
    <source>
        <dbReference type="ARBA" id="ARBA00023163"/>
    </source>
</evidence>
<dbReference type="EMBL" id="RAQQ01000008">
    <property type="protein sequence ID" value="RKF26899.1"/>
    <property type="molecule type" value="Genomic_DNA"/>
</dbReference>
<comment type="caution">
    <text evidence="5">The sequence shown here is derived from an EMBL/GenBank/DDBJ whole genome shotgun (WGS) entry which is preliminary data.</text>
</comment>
<dbReference type="InterPro" id="IPR050204">
    <property type="entry name" value="AraC_XylS_family_regulators"/>
</dbReference>
<keyword evidence="3" id="KW-0804">Transcription</keyword>
<dbReference type="GO" id="GO:0003700">
    <property type="term" value="F:DNA-binding transcription factor activity"/>
    <property type="evidence" value="ECO:0007669"/>
    <property type="project" value="InterPro"/>
</dbReference>
<dbReference type="SUPFAM" id="SSF46689">
    <property type="entry name" value="Homeodomain-like"/>
    <property type="match status" value="1"/>
</dbReference>
<evidence type="ECO:0000256" key="1">
    <source>
        <dbReference type="ARBA" id="ARBA00023015"/>
    </source>
</evidence>
<dbReference type="PRINTS" id="PR00032">
    <property type="entry name" value="HTHARAC"/>
</dbReference>
<organism evidence="5 6">
    <name type="scientific">Micromonospora globbae</name>
    <dbReference type="NCBI Taxonomy" id="1894969"/>
    <lineage>
        <taxon>Bacteria</taxon>
        <taxon>Bacillati</taxon>
        <taxon>Actinomycetota</taxon>
        <taxon>Actinomycetes</taxon>
        <taxon>Micromonosporales</taxon>
        <taxon>Micromonosporaceae</taxon>
        <taxon>Micromonospora</taxon>
    </lineage>
</organism>
<gene>
    <name evidence="5" type="ORF">D7I43_13180</name>
</gene>
<keyword evidence="1" id="KW-0805">Transcription regulation</keyword>
<dbReference type="RefSeq" id="WP_120328765.1">
    <property type="nucleotide sequence ID" value="NZ_RAQQ01000008.1"/>
</dbReference>
<evidence type="ECO:0000313" key="5">
    <source>
        <dbReference type="EMBL" id="RKF26899.1"/>
    </source>
</evidence>
<protein>
    <submittedName>
        <fullName evidence="5">Helix-turn-helix domain-containing protein</fullName>
    </submittedName>
</protein>
<dbReference type="InterPro" id="IPR020449">
    <property type="entry name" value="Tscrpt_reg_AraC-type_HTH"/>
</dbReference>
<dbReference type="Proteomes" id="UP000285744">
    <property type="component" value="Unassembled WGS sequence"/>
</dbReference>
<dbReference type="InterPro" id="IPR009057">
    <property type="entry name" value="Homeodomain-like_sf"/>
</dbReference>
<dbReference type="AlphaFoldDB" id="A0A420F1R1"/>
<keyword evidence="2" id="KW-0238">DNA-binding</keyword>
<dbReference type="Gene3D" id="1.10.10.60">
    <property type="entry name" value="Homeodomain-like"/>
    <property type="match status" value="1"/>
</dbReference>
<sequence>MTVAGLRVETVDTTVVPPADRFPLWLEMAGRVSAPVAFTSDHADDFRGHARMVDLGGIALTRFRYQSLVGQRTPRLIRQADPEVYQIALATSGTCAISARRRDTALPVGDFTLVDWGRPHDLEHLGDNARDVPAASATAVIPRARLPLSPDKVDRLTAARLSGSEGPGALLAQHLHRITRHPEEFRDSDVPYLADVTISLVSALLARHLDAEDALPVDVRERTLLARISDFIDRHLDDPALSPQAVADAHHVSLRTLHRLFQTEEQTVAATIRRRRLERCRRDLADPLLRHRPVHLVARRWGFTDKAHFSRAFRSAYGMSPQAYRARSGSGPTG</sequence>
<evidence type="ECO:0000256" key="2">
    <source>
        <dbReference type="ARBA" id="ARBA00023125"/>
    </source>
</evidence>
<evidence type="ECO:0000313" key="6">
    <source>
        <dbReference type="Proteomes" id="UP000285744"/>
    </source>
</evidence>
<dbReference type="PANTHER" id="PTHR46796:SF6">
    <property type="entry name" value="ARAC SUBFAMILY"/>
    <property type="match status" value="1"/>
</dbReference>
<dbReference type="OrthoDB" id="9799345at2"/>
<reference evidence="5 6" key="1">
    <citation type="journal article" date="2018" name="Int. J. Syst. Evol. Microbiol.">
        <title>Micromonospora globbae sp. nov., an endophytic actinomycete isolated from roots of Globba winitii C. H. Wright.</title>
        <authorList>
            <person name="Kuncharoen N."/>
            <person name="Pittayakhajonwut P."/>
            <person name="Tanasupawat S."/>
        </authorList>
    </citation>
    <scope>NUCLEOTIDE SEQUENCE [LARGE SCALE GENOMIC DNA]</scope>
    <source>
        <strain evidence="5 6">WPS1-2</strain>
    </source>
</reference>
<dbReference type="PROSITE" id="PS01124">
    <property type="entry name" value="HTH_ARAC_FAMILY_2"/>
    <property type="match status" value="1"/>
</dbReference>
<dbReference type="Pfam" id="PF14525">
    <property type="entry name" value="AraC_binding_2"/>
    <property type="match status" value="1"/>
</dbReference>
<dbReference type="Pfam" id="PF12833">
    <property type="entry name" value="HTH_18"/>
    <property type="match status" value="1"/>
</dbReference>
<evidence type="ECO:0000259" key="4">
    <source>
        <dbReference type="PROSITE" id="PS01124"/>
    </source>
</evidence>
<name>A0A420F1R1_9ACTN</name>
<dbReference type="SMART" id="SM00342">
    <property type="entry name" value="HTH_ARAC"/>
    <property type="match status" value="1"/>
</dbReference>
<dbReference type="PANTHER" id="PTHR46796">
    <property type="entry name" value="HTH-TYPE TRANSCRIPTIONAL ACTIVATOR RHAS-RELATED"/>
    <property type="match status" value="1"/>
</dbReference>
<feature type="domain" description="HTH araC/xylS-type" evidence="4">
    <location>
        <begin position="226"/>
        <end position="327"/>
    </location>
</feature>
<accession>A0A420F1R1</accession>
<dbReference type="InterPro" id="IPR035418">
    <property type="entry name" value="AraC-bd_2"/>
</dbReference>
<dbReference type="GO" id="GO:0043565">
    <property type="term" value="F:sequence-specific DNA binding"/>
    <property type="evidence" value="ECO:0007669"/>
    <property type="project" value="InterPro"/>
</dbReference>
<dbReference type="InterPro" id="IPR018060">
    <property type="entry name" value="HTH_AraC"/>
</dbReference>
<proteinExistence type="predicted"/>